<gene>
    <name evidence="1" type="ordered locus">Intca_3015</name>
</gene>
<dbReference type="Proteomes" id="UP000008914">
    <property type="component" value="Chromosome"/>
</dbReference>
<evidence type="ECO:0000313" key="1">
    <source>
        <dbReference type="EMBL" id="ADU49505.1"/>
    </source>
</evidence>
<dbReference type="EMBL" id="CP002343">
    <property type="protein sequence ID" value="ADU49505.1"/>
    <property type="molecule type" value="Genomic_DNA"/>
</dbReference>
<dbReference type="RefSeq" id="WP_013493817.1">
    <property type="nucleotide sequence ID" value="NC_014830.1"/>
</dbReference>
<dbReference type="HOGENOM" id="CLU_1624885_0_0_11"/>
<dbReference type="AlphaFoldDB" id="E6SBH7"/>
<protein>
    <submittedName>
        <fullName evidence="1">Uncharacterized protein</fullName>
    </submittedName>
</protein>
<keyword evidence="2" id="KW-1185">Reference proteome</keyword>
<name>E6SBH7_INTC7</name>
<dbReference type="STRING" id="710696.Intca_3015"/>
<sequence>MAYTDEPMALEGVRLEFPYASPFVNLQTVLMWLNGVQAAWDLACRVAAIEEADAAAVPESRREPGPPSLDLRSISTQPTFSLELVQRGPRLGGPGAAAAIFADVVSQPEVFGQALSAAIDSFAVDMDGPRSNRTLRVASDEERKAIARLPLATVVQALWLQES</sequence>
<accession>E6SBH7</accession>
<dbReference type="KEGG" id="ica:Intca_3015"/>
<organism evidence="1 2">
    <name type="scientific">Intrasporangium calvum (strain ATCC 23552 / DSM 43043 / JCM 3097 / NBRC 12989 / NCIMB 10167 / NRRL B-3866 / 7 KIP)</name>
    <dbReference type="NCBI Taxonomy" id="710696"/>
    <lineage>
        <taxon>Bacteria</taxon>
        <taxon>Bacillati</taxon>
        <taxon>Actinomycetota</taxon>
        <taxon>Actinomycetes</taxon>
        <taxon>Micrococcales</taxon>
        <taxon>Intrasporangiaceae</taxon>
        <taxon>Intrasporangium</taxon>
    </lineage>
</organism>
<reference evidence="1 2" key="1">
    <citation type="journal article" date="2010" name="Stand. Genomic Sci.">
        <title>Complete genome sequence of Intrasporangium calvum type strain (7 KIP).</title>
        <authorList>
            <person name="Del Rio T.G."/>
            <person name="Chertkov O."/>
            <person name="Yasawong M."/>
            <person name="Lucas S."/>
            <person name="Deshpande S."/>
            <person name="Cheng J.F."/>
            <person name="Detter C."/>
            <person name="Tapia R."/>
            <person name="Han C."/>
            <person name="Goodwin L."/>
            <person name="Pitluck S."/>
            <person name="Liolios K."/>
            <person name="Ivanova N."/>
            <person name="Mavromatis K."/>
            <person name="Pati A."/>
            <person name="Chen A."/>
            <person name="Palaniappan K."/>
            <person name="Land M."/>
            <person name="Hauser L."/>
            <person name="Chang Y.J."/>
            <person name="Jeffries C.D."/>
            <person name="Rohde M."/>
            <person name="Pukall R."/>
            <person name="Sikorski J."/>
            <person name="Goker M."/>
            <person name="Woyke T."/>
            <person name="Bristow J."/>
            <person name="Eisen J.A."/>
            <person name="Markowitz V."/>
            <person name="Hugenholtz P."/>
            <person name="Kyrpides N.C."/>
            <person name="Klenk H.P."/>
            <person name="Lapidus A."/>
        </authorList>
    </citation>
    <scope>NUCLEOTIDE SEQUENCE [LARGE SCALE GENOMIC DNA]</scope>
    <source>
        <strain evidence="2">ATCC 23552 / DSM 43043 / JCM 3097 / NBRC 12989 / 7 KIP</strain>
    </source>
</reference>
<evidence type="ECO:0000313" key="2">
    <source>
        <dbReference type="Proteomes" id="UP000008914"/>
    </source>
</evidence>
<proteinExistence type="predicted"/>